<protein>
    <submittedName>
        <fullName evidence="1">Uncharacterized protein</fullName>
    </submittedName>
</protein>
<comment type="caution">
    <text evidence="1">The sequence shown here is derived from an EMBL/GenBank/DDBJ whole genome shotgun (WGS) entry which is preliminary data.</text>
</comment>
<accession>A0A0A6VDP7</accession>
<dbReference type="Proteomes" id="UP000030588">
    <property type="component" value="Unassembled WGS sequence"/>
</dbReference>
<dbReference type="OrthoDB" id="2990831at2"/>
<evidence type="ECO:0000313" key="2">
    <source>
        <dbReference type="Proteomes" id="UP000030588"/>
    </source>
</evidence>
<dbReference type="EMBL" id="JRUN01000018">
    <property type="protein sequence ID" value="KHD85696.1"/>
    <property type="molecule type" value="Genomic_DNA"/>
</dbReference>
<dbReference type="AlphaFoldDB" id="A0A0A6VDP7"/>
<organism evidence="1 2">
    <name type="scientific">Heyndrickxia ginsengihumi</name>
    <dbReference type="NCBI Taxonomy" id="363870"/>
    <lineage>
        <taxon>Bacteria</taxon>
        <taxon>Bacillati</taxon>
        <taxon>Bacillota</taxon>
        <taxon>Bacilli</taxon>
        <taxon>Bacillales</taxon>
        <taxon>Bacillaceae</taxon>
        <taxon>Heyndrickxia</taxon>
    </lineage>
</organism>
<gene>
    <name evidence="1" type="ORF">NG54_07920</name>
</gene>
<proteinExistence type="predicted"/>
<sequence>MVVNESSKARLEKLNNALINSLESTLGIKVYQDSVSEDEFKVELEGVYHYIIFETGGMRRADDKKFTLLQDVLIRFYAENVDDLDSTQLDVITTLESCGYQFVSSDKGYIQKGQEDAYVDSIEFNFTRSLKYGI</sequence>
<dbReference type="STRING" id="363870.NG54_07920"/>
<reference evidence="1 2" key="1">
    <citation type="submission" date="2014-10" db="EMBL/GenBank/DDBJ databases">
        <title>Draft genome of phytase producing Bacillus ginsengihumi strain M2.11.</title>
        <authorList>
            <person name="Toymentseva A."/>
            <person name="Boulygina E.A."/>
            <person name="Kazakov S.V."/>
            <person name="Kayumov I."/>
            <person name="Suleimanova A.D."/>
            <person name="Mardanova A.M."/>
            <person name="Maria S.N."/>
            <person name="Sergey M.Y."/>
            <person name="Sharipova M.R."/>
        </authorList>
    </citation>
    <scope>NUCLEOTIDE SEQUENCE [LARGE SCALE GENOMIC DNA]</scope>
    <source>
        <strain evidence="1 2">M2.11</strain>
    </source>
</reference>
<evidence type="ECO:0000313" key="1">
    <source>
        <dbReference type="EMBL" id="KHD85696.1"/>
    </source>
</evidence>
<name>A0A0A6VDP7_9BACI</name>